<keyword evidence="2" id="KW-1185">Reference proteome</keyword>
<name>A0A5B9GJW3_9PROT</name>
<dbReference type="KEGG" id="aoy:EOV40_001720"/>
<dbReference type="RefSeq" id="WP_128104870.1">
    <property type="nucleotide sequence ID" value="NZ_CP042808.1"/>
</dbReference>
<evidence type="ECO:0000313" key="1">
    <source>
        <dbReference type="EMBL" id="QEE84520.1"/>
    </source>
</evidence>
<reference evidence="1 2" key="1">
    <citation type="submission" date="2019-08" db="EMBL/GenBank/DDBJ databases">
        <title>Acetobacter oryzioeni sp. nov., isolated from Korean rice wine vinegar.</title>
        <authorList>
            <person name="Baek J.H."/>
            <person name="Kim K.H."/>
            <person name="Jeon C.O."/>
            <person name="Han D.M."/>
        </authorList>
    </citation>
    <scope>NUCLEOTIDE SEQUENCE [LARGE SCALE GENOMIC DNA]</scope>
    <source>
        <strain evidence="1 2">B6</strain>
    </source>
</reference>
<dbReference type="EMBL" id="CP042808">
    <property type="protein sequence ID" value="QEE84520.1"/>
    <property type="molecule type" value="Genomic_DNA"/>
</dbReference>
<evidence type="ECO:0008006" key="3">
    <source>
        <dbReference type="Google" id="ProtNLM"/>
    </source>
</evidence>
<proteinExistence type="predicted"/>
<evidence type="ECO:0000313" key="2">
    <source>
        <dbReference type="Proteomes" id="UP000287027"/>
    </source>
</evidence>
<sequence>MTDARIEAAAKAIAEYVYERNGKPLKWENMGDNRQEVARCYARVALEAADAVAWNTDIKKARGFRQTIVVHLKNGNTTLANNEFPQGEDGWVDMMGGNIAEADIEAWMLIPRFPAPRNEVKS</sequence>
<accession>A0A5B9GJW3</accession>
<protein>
    <recommendedName>
        <fullName evidence="3">DUF551 domain-containing protein</fullName>
    </recommendedName>
</protein>
<organism evidence="1 2">
    <name type="scientific">Acetobacter oryzoeni</name>
    <dbReference type="NCBI Taxonomy" id="2500548"/>
    <lineage>
        <taxon>Bacteria</taxon>
        <taxon>Pseudomonadati</taxon>
        <taxon>Pseudomonadota</taxon>
        <taxon>Alphaproteobacteria</taxon>
        <taxon>Acetobacterales</taxon>
        <taxon>Acetobacteraceae</taxon>
        <taxon>Acetobacter</taxon>
    </lineage>
</organism>
<gene>
    <name evidence="1" type="ORF">EOV40_001720</name>
</gene>
<dbReference type="Proteomes" id="UP000287027">
    <property type="component" value="Chromosome"/>
</dbReference>
<dbReference type="AlphaFoldDB" id="A0A5B9GJW3"/>